<dbReference type="SUPFAM" id="SSF56235">
    <property type="entry name" value="N-terminal nucleophile aminohydrolases (Ntn hydrolases)"/>
    <property type="match status" value="1"/>
</dbReference>
<dbReference type="PANTHER" id="PTHR43881:SF5">
    <property type="entry name" value="GAMMA-GLUTAMYLTRANSPEPTIDASE"/>
    <property type="match status" value="1"/>
</dbReference>
<dbReference type="GO" id="GO:0103068">
    <property type="term" value="F:leukotriene C4 gamma-glutamyl transferase activity"/>
    <property type="evidence" value="ECO:0007669"/>
    <property type="project" value="UniProtKB-EC"/>
</dbReference>
<keyword evidence="3" id="KW-1185">Reference proteome</keyword>
<dbReference type="PANTHER" id="PTHR43881">
    <property type="entry name" value="GAMMA-GLUTAMYLTRANSPEPTIDASE (AFU_ORTHOLOGUE AFUA_4G13580)"/>
    <property type="match status" value="1"/>
</dbReference>
<keyword evidence="2" id="KW-0808">Transferase</keyword>
<proteinExistence type="predicted"/>
<evidence type="ECO:0000256" key="1">
    <source>
        <dbReference type="SAM" id="MobiDB-lite"/>
    </source>
</evidence>
<dbReference type="PRINTS" id="PR01210">
    <property type="entry name" value="GGTRANSPTASE"/>
</dbReference>
<accession>A0ABY8QUN0</accession>
<protein>
    <submittedName>
        <fullName evidence="2">Gamma-glutamyltransferase</fullName>
        <ecNumber evidence="2">2.3.2.2</ecNumber>
    </submittedName>
</protein>
<organism evidence="2 3">
    <name type="scientific">Saxibacter everestensis</name>
    <dbReference type="NCBI Taxonomy" id="2909229"/>
    <lineage>
        <taxon>Bacteria</taxon>
        <taxon>Bacillati</taxon>
        <taxon>Actinomycetota</taxon>
        <taxon>Actinomycetes</taxon>
        <taxon>Micrococcales</taxon>
        <taxon>Brevibacteriaceae</taxon>
        <taxon>Saxibacter</taxon>
    </lineage>
</organism>
<evidence type="ECO:0000313" key="3">
    <source>
        <dbReference type="Proteomes" id="UP001209083"/>
    </source>
</evidence>
<name>A0ABY8QUN0_9MICO</name>
<dbReference type="InterPro" id="IPR029055">
    <property type="entry name" value="Ntn_hydrolases_N"/>
</dbReference>
<keyword evidence="2" id="KW-0012">Acyltransferase</keyword>
<dbReference type="EC" id="2.3.2.2" evidence="2"/>
<gene>
    <name evidence="2" type="ORF">LWF01_01755</name>
</gene>
<dbReference type="Gene3D" id="3.60.20.40">
    <property type="match status" value="1"/>
</dbReference>
<feature type="region of interest" description="Disordered" evidence="1">
    <location>
        <begin position="519"/>
        <end position="542"/>
    </location>
</feature>
<dbReference type="InterPro" id="IPR052896">
    <property type="entry name" value="GGT-like_enzyme"/>
</dbReference>
<reference evidence="2 3" key="1">
    <citation type="submission" date="2023-05" db="EMBL/GenBank/DDBJ databases">
        <title>Lithophilousrod everest ZFBP1038 complete genpme.</title>
        <authorList>
            <person name="Tian M."/>
        </authorList>
    </citation>
    <scope>NUCLEOTIDE SEQUENCE [LARGE SCALE GENOMIC DNA]</scope>
    <source>
        <strain evidence="2 3">ZFBP1038</strain>
    </source>
</reference>
<dbReference type="Pfam" id="PF01019">
    <property type="entry name" value="G_glu_transpept"/>
    <property type="match status" value="1"/>
</dbReference>
<dbReference type="RefSeq" id="WP_349639317.1">
    <property type="nucleotide sequence ID" value="NZ_CP090958.1"/>
</dbReference>
<dbReference type="EMBL" id="CP090958">
    <property type="protein sequence ID" value="WGW12516.1"/>
    <property type="molecule type" value="Genomic_DNA"/>
</dbReference>
<dbReference type="Proteomes" id="UP001209083">
    <property type="component" value="Chromosome"/>
</dbReference>
<dbReference type="InterPro" id="IPR043137">
    <property type="entry name" value="GGT_ssub_C"/>
</dbReference>
<evidence type="ECO:0000313" key="2">
    <source>
        <dbReference type="EMBL" id="WGW12516.1"/>
    </source>
</evidence>
<sequence>MNHDRPGVIRGAVATPHSDATAAALDTLRGGGNAIDAALAAAAILTVVYPNQCSIGGDAIALIGDVDGSVTVINGSGRAASHLDVDVFRSARDAMPVTGAHTVTVPGVLSAWQSLASRWGSRPLSAALSRAAELADEGFPVAPGVARGLAHEANALAGDAGARDVFFRAGGVLTAGQELRLPRLAETLSRLASDGIGQFYGGEIGQRLVSTLRNMGSSLDVDDLIRHEVTIERPHAMTFRGDEYLSAGGNSQGTYFLQALGALDRVAERLGRVPDPLGADAPVVARILGAAAASRDAMLGDSTVAALDIDEVLGSARLDAIAAQALEGGAVPVNLDQAPIERRKGDTVAIVAADSDGRWVSLIQSAFHAFGSCVVDPATGILLHNRGASFVLTPGAAGELGPGRRPPHTLMPVLVRRAGELIGAHGTMGGRAQPQIHAHLALQLALGGDAASAVSASRWILGQLEAGPAAENDSISIACEGDAPSEVASRLAAAGFVVGTIPQHDDVAGHTQLVRKAGPGAFAAATDPRADGAAGTAEQDAG</sequence>